<gene>
    <name evidence="5" type="ordered locus">Mmwyl1_4196</name>
</gene>
<proteinExistence type="predicted"/>
<dbReference type="PROSITE" id="PS52050">
    <property type="entry name" value="WYL"/>
    <property type="match status" value="1"/>
</dbReference>
<evidence type="ECO:0000259" key="3">
    <source>
        <dbReference type="Pfam" id="PF26107"/>
    </source>
</evidence>
<reference evidence="5" key="1">
    <citation type="submission" date="2007-06" db="EMBL/GenBank/DDBJ databases">
        <title>Complete sequence of Marinomonas sp. MWYL1.</title>
        <authorList>
            <consortium name="US DOE Joint Genome Institute"/>
            <person name="Copeland A."/>
            <person name="Lucas S."/>
            <person name="Lapidus A."/>
            <person name="Barry K."/>
            <person name="Glavina del Rio T."/>
            <person name="Dalin E."/>
            <person name="Tice H."/>
            <person name="Pitluck S."/>
            <person name="Kiss H."/>
            <person name="Brettin T."/>
            <person name="Bruce D."/>
            <person name="Detter J.C."/>
            <person name="Han C."/>
            <person name="Schmutz J."/>
            <person name="Larimer F."/>
            <person name="Land M."/>
            <person name="Hauser L."/>
            <person name="Kyrpides N."/>
            <person name="Kim E."/>
            <person name="Johnston A.W.B."/>
            <person name="Todd J.D."/>
            <person name="Rogers R."/>
            <person name="Wexler M."/>
            <person name="Bond P.L."/>
            <person name="Li Y."/>
            <person name="Richardson P."/>
        </authorList>
    </citation>
    <scope>NUCLEOTIDE SEQUENCE [LARGE SCALE GENOMIC DNA]</scope>
    <source>
        <strain evidence="5">MWYL1</strain>
    </source>
</reference>
<name>A6W313_MARMS</name>
<feature type="domain" description="WYL" evidence="2">
    <location>
        <begin position="140"/>
        <end position="205"/>
    </location>
</feature>
<dbReference type="EMBL" id="CP000749">
    <property type="protein sequence ID" value="ABR73092.1"/>
    <property type="molecule type" value="Genomic_DNA"/>
</dbReference>
<dbReference type="PANTHER" id="PTHR34580:SF3">
    <property type="entry name" value="PROTEIN PAFB"/>
    <property type="match status" value="1"/>
</dbReference>
<feature type="domain" description="DNA-binding transcriptional repressor CapW winged helix-turn-helix" evidence="4">
    <location>
        <begin position="24"/>
        <end position="102"/>
    </location>
</feature>
<dbReference type="HOGENOM" id="CLU_054168_2_0_6"/>
<dbReference type="PIRSF" id="PIRSF015558">
    <property type="entry name" value="Txn_reg_DeoR_prd"/>
    <property type="match status" value="1"/>
</dbReference>
<organism evidence="5">
    <name type="scientific">Marinomonas sp. (strain MWYL1)</name>
    <dbReference type="NCBI Taxonomy" id="400668"/>
    <lineage>
        <taxon>Bacteria</taxon>
        <taxon>Pseudomonadati</taxon>
        <taxon>Pseudomonadota</taxon>
        <taxon>Gammaproteobacteria</taxon>
        <taxon>Oceanospirillales</taxon>
        <taxon>Oceanospirillaceae</taxon>
        <taxon>Marinomonas</taxon>
    </lineage>
</organism>
<dbReference type="PANTHER" id="PTHR34580">
    <property type="match status" value="1"/>
</dbReference>
<dbReference type="Pfam" id="PF13280">
    <property type="entry name" value="WYL"/>
    <property type="match status" value="1"/>
</dbReference>
<feature type="region of interest" description="Disordered" evidence="1">
    <location>
        <begin position="1"/>
        <end position="21"/>
    </location>
</feature>
<accession>A6W313</accession>
<dbReference type="OrthoDB" id="6400324at2"/>
<evidence type="ECO:0000259" key="2">
    <source>
        <dbReference type="Pfam" id="PF13280"/>
    </source>
</evidence>
<dbReference type="AlphaFoldDB" id="A6W313"/>
<feature type="domain" description="DNA-binding transcriptional repressor CapW C-terminal dimerisation" evidence="3">
    <location>
        <begin position="223"/>
        <end position="293"/>
    </location>
</feature>
<dbReference type="InterPro" id="IPR016634">
    <property type="entry name" value="CapW-like"/>
</dbReference>
<evidence type="ECO:0000259" key="4">
    <source>
        <dbReference type="Pfam" id="PF26109"/>
    </source>
</evidence>
<evidence type="ECO:0000313" key="5">
    <source>
        <dbReference type="EMBL" id="ABR73092.1"/>
    </source>
</evidence>
<evidence type="ECO:0000256" key="1">
    <source>
        <dbReference type="SAM" id="MobiDB-lite"/>
    </source>
</evidence>
<dbReference type="InterPro" id="IPR051534">
    <property type="entry name" value="CBASS_pafABC_assoc_protein"/>
</dbReference>
<dbReference type="Pfam" id="PF26107">
    <property type="entry name" value="BrxR_CTD"/>
    <property type="match status" value="1"/>
</dbReference>
<dbReference type="InterPro" id="IPR059020">
    <property type="entry name" value="CapW_CTD"/>
</dbReference>
<protein>
    <submittedName>
        <fullName evidence="5">Transcriptional regulator</fullName>
    </submittedName>
</protein>
<dbReference type="STRING" id="400668.Mmwyl1_4196"/>
<dbReference type="KEGG" id="mmw:Mmwyl1_4196"/>
<sequence length="298" mass="34500">MPKDTNPMDDQPTRKGRQGARWGQERRLEFIDYRLRWDGQINRSNLTDFFGISVPQASLDLTEYAKLAPDNLKYDASVRVYRSTCSYQSVFASSSLERYLDDLLRVAIQPEIPYGSFLGWHSPVAAVPRPLRRLSTDVVIEILRAIRENESVQVTYQSMNDPKGSERKLTPHALVHDGYRWHIRAYCHKRKEFRDFLLSRIVNVQNVGQSQDFDEIDTSWNTMVEVIIIAHPDLSPAQRSLIESDYAMENGEAHLKCRQALLYYLLFQLNLTDAQSGQTPEALQLALKNRDEVYNFIQ</sequence>
<dbReference type="InterPro" id="IPR026881">
    <property type="entry name" value="WYL_dom"/>
</dbReference>
<dbReference type="eggNOG" id="COG2378">
    <property type="taxonomic scope" value="Bacteria"/>
</dbReference>
<dbReference type="InterPro" id="IPR059019">
    <property type="entry name" value="WHD_CapW"/>
</dbReference>
<dbReference type="Pfam" id="PF26109">
    <property type="entry name" value="WHD_BrxR"/>
    <property type="match status" value="1"/>
</dbReference>